<dbReference type="EMBL" id="LR131273">
    <property type="protein sequence ID" value="VDR41311.1"/>
    <property type="molecule type" value="Genomic_DNA"/>
</dbReference>
<dbReference type="CDD" id="cd07812">
    <property type="entry name" value="SRPBCC"/>
    <property type="match status" value="1"/>
</dbReference>
<dbReference type="RefSeq" id="WP_126198423.1">
    <property type="nucleotide sequence ID" value="NZ_CP085954.1"/>
</dbReference>
<dbReference type="OrthoDB" id="7851372at2"/>
<sequence length="362" mass="37993">MSTSPPPEPGDAPEPTDAPEPGEAHAPPEPADPEQRTDPTATTGREGRAQEDEPAPTVPLSRRPAVLTMLALIVVCVIGSLLMRSMKGWLNQTSVFYVGLPALLAALLVISRPSSSAYGIVLKGTTLFLLIATIFAGEGVVCVLFAAPLVYAVALLVAALVQAVRRGGQGPRAVVVPALLLAVASTEGAVPALTLPAENTVTADRVVDATPDQVRAALAVPLRFAEPSGALALGFPRPLEDHPEGLEPGDARHVVFSGAPQRAAPLHGHHWGTAPSTLTLRVAAADDRSVAYVAEHDATPIATWLRWRASTVRWEPVGGGTRVTWSLTFDRRLAPAAYWTPLERAVARRAADYLIGSLALPG</sequence>
<evidence type="ECO:0000256" key="2">
    <source>
        <dbReference type="SAM" id="Phobius"/>
    </source>
</evidence>
<name>A0A3P8LA05_TSUPA</name>
<dbReference type="Proteomes" id="UP000271626">
    <property type="component" value="Chromosome"/>
</dbReference>
<gene>
    <name evidence="3" type="ORF">NCTC10741_04482</name>
</gene>
<feature type="transmembrane region" description="Helical" evidence="2">
    <location>
        <begin position="117"/>
        <end position="137"/>
    </location>
</feature>
<proteinExistence type="predicted"/>
<keyword evidence="2" id="KW-0812">Transmembrane</keyword>
<evidence type="ECO:0000256" key="1">
    <source>
        <dbReference type="SAM" id="MobiDB-lite"/>
    </source>
</evidence>
<feature type="region of interest" description="Disordered" evidence="1">
    <location>
        <begin position="1"/>
        <end position="59"/>
    </location>
</feature>
<evidence type="ECO:0000313" key="4">
    <source>
        <dbReference type="Proteomes" id="UP000271626"/>
    </source>
</evidence>
<organism evidence="3 4">
    <name type="scientific">Tsukamurella paurometabola</name>
    <name type="common">Corynebacterium paurometabolum</name>
    <dbReference type="NCBI Taxonomy" id="2061"/>
    <lineage>
        <taxon>Bacteria</taxon>
        <taxon>Bacillati</taxon>
        <taxon>Actinomycetota</taxon>
        <taxon>Actinomycetes</taxon>
        <taxon>Mycobacteriales</taxon>
        <taxon>Tsukamurellaceae</taxon>
        <taxon>Tsukamurella</taxon>
    </lineage>
</organism>
<feature type="transmembrane region" description="Helical" evidence="2">
    <location>
        <begin position="89"/>
        <end position="110"/>
    </location>
</feature>
<feature type="transmembrane region" description="Helical" evidence="2">
    <location>
        <begin position="173"/>
        <end position="193"/>
    </location>
</feature>
<accession>A0A3P8LA05</accession>
<reference evidence="3 4" key="1">
    <citation type="submission" date="2018-12" db="EMBL/GenBank/DDBJ databases">
        <authorList>
            <consortium name="Pathogen Informatics"/>
        </authorList>
    </citation>
    <scope>NUCLEOTIDE SEQUENCE [LARGE SCALE GENOMIC DNA]</scope>
    <source>
        <strain evidence="3 4">NCTC10741</strain>
    </source>
</reference>
<feature type="transmembrane region" description="Helical" evidence="2">
    <location>
        <begin position="65"/>
        <end position="83"/>
    </location>
</feature>
<keyword evidence="2" id="KW-0472">Membrane</keyword>
<feature type="compositionally biased region" description="Pro residues" evidence="1">
    <location>
        <begin position="1"/>
        <end position="18"/>
    </location>
</feature>
<dbReference type="SUPFAM" id="SSF55961">
    <property type="entry name" value="Bet v1-like"/>
    <property type="match status" value="1"/>
</dbReference>
<evidence type="ECO:0000313" key="3">
    <source>
        <dbReference type="EMBL" id="VDR41311.1"/>
    </source>
</evidence>
<protein>
    <submittedName>
        <fullName evidence="3">Polyketide cyclase / dehydrase and lipid transport</fullName>
    </submittedName>
</protein>
<keyword evidence="2" id="KW-1133">Transmembrane helix</keyword>
<dbReference type="AlphaFoldDB" id="A0A3P8LA05"/>